<accession>B4D3M2</accession>
<dbReference type="STRING" id="497964.CfE428DRAFT_3510"/>
<comment type="caution">
    <text evidence="1">The sequence shown here is derived from an EMBL/GenBank/DDBJ whole genome shotgun (WGS) entry which is preliminary data.</text>
</comment>
<proteinExistence type="predicted"/>
<dbReference type="RefSeq" id="WP_006980835.1">
    <property type="nucleotide sequence ID" value="NZ_ABVL01000010.1"/>
</dbReference>
<sequence>MPAPGGRMALRYKLQPTPGGAWGAEKTFYDSGTHNSYPTLIEIAPGDFRAVWDSGTRDRSRTNIRFGKFHLSPESK</sequence>
<gene>
    <name evidence="1" type="ORF">CfE428DRAFT_3510</name>
</gene>
<protein>
    <submittedName>
        <fullName evidence="1">Uncharacterized protein</fullName>
    </submittedName>
</protein>
<evidence type="ECO:0000313" key="2">
    <source>
        <dbReference type="Proteomes" id="UP000005824"/>
    </source>
</evidence>
<evidence type="ECO:0000313" key="1">
    <source>
        <dbReference type="EMBL" id="EDY18852.1"/>
    </source>
</evidence>
<keyword evidence="2" id="KW-1185">Reference proteome</keyword>
<dbReference type="AlphaFoldDB" id="B4D3M2"/>
<reference evidence="1 2" key="1">
    <citation type="journal article" date="2011" name="J. Bacteriol.">
        <title>Genome sequence of Chthoniobacter flavus Ellin428, an aerobic heterotrophic soil bacterium.</title>
        <authorList>
            <person name="Kant R."/>
            <person name="van Passel M.W."/>
            <person name="Palva A."/>
            <person name="Lucas S."/>
            <person name="Lapidus A."/>
            <person name="Glavina Del Rio T."/>
            <person name="Dalin E."/>
            <person name="Tice H."/>
            <person name="Bruce D."/>
            <person name="Goodwin L."/>
            <person name="Pitluck S."/>
            <person name="Larimer F.W."/>
            <person name="Land M.L."/>
            <person name="Hauser L."/>
            <person name="Sangwan P."/>
            <person name="de Vos W.M."/>
            <person name="Janssen P.H."/>
            <person name="Smidt H."/>
        </authorList>
    </citation>
    <scope>NUCLEOTIDE SEQUENCE [LARGE SCALE GENOMIC DNA]</scope>
    <source>
        <strain evidence="1 2">Ellin428</strain>
    </source>
</reference>
<dbReference type="EMBL" id="ABVL01000010">
    <property type="protein sequence ID" value="EDY18852.1"/>
    <property type="molecule type" value="Genomic_DNA"/>
</dbReference>
<organism evidence="1 2">
    <name type="scientific">Chthoniobacter flavus Ellin428</name>
    <dbReference type="NCBI Taxonomy" id="497964"/>
    <lineage>
        <taxon>Bacteria</taxon>
        <taxon>Pseudomonadati</taxon>
        <taxon>Verrucomicrobiota</taxon>
        <taxon>Spartobacteria</taxon>
        <taxon>Chthoniobacterales</taxon>
        <taxon>Chthoniobacteraceae</taxon>
        <taxon>Chthoniobacter</taxon>
    </lineage>
</organism>
<name>B4D3M2_9BACT</name>
<dbReference type="InParanoid" id="B4D3M2"/>
<dbReference type="Proteomes" id="UP000005824">
    <property type="component" value="Unassembled WGS sequence"/>
</dbReference>